<gene>
    <name evidence="1" type="primary">crcB</name>
    <name evidence="1" type="ORF">ACEZDG_13120</name>
</gene>
<dbReference type="InterPro" id="IPR003691">
    <property type="entry name" value="FluC"/>
</dbReference>
<sequence length="122" mass="12607">MPVLMVFLGGMVGAPLRFLTDKAVQQRHDSVFPWGTFVINIAGSFILGALAAASAHHHLPADLSLLLGTGFCGGLTTFSTFSFETVRLMEDGSLAEAGLNAVGSLALGLAAAALGYGLLTWV</sequence>
<dbReference type="PANTHER" id="PTHR28259">
    <property type="entry name" value="FLUORIDE EXPORT PROTEIN 1-RELATED"/>
    <property type="match status" value="1"/>
</dbReference>
<evidence type="ECO:0000313" key="1">
    <source>
        <dbReference type="EMBL" id="MFC1410210.1"/>
    </source>
</evidence>
<reference evidence="1 2" key="1">
    <citation type="submission" date="2024-09" db="EMBL/GenBank/DDBJ databases">
        <authorList>
            <person name="Lee S.D."/>
        </authorList>
    </citation>
    <scope>NUCLEOTIDE SEQUENCE [LARGE SCALE GENOMIC DNA]</scope>
    <source>
        <strain evidence="1 2">N1-1</strain>
    </source>
</reference>
<accession>A0ABV6V919</accession>
<organism evidence="1 2">
    <name type="scientific">Streptacidiphilus alkalitolerans</name>
    <dbReference type="NCBI Taxonomy" id="3342712"/>
    <lineage>
        <taxon>Bacteria</taxon>
        <taxon>Bacillati</taxon>
        <taxon>Actinomycetota</taxon>
        <taxon>Actinomycetes</taxon>
        <taxon>Kitasatosporales</taxon>
        <taxon>Streptomycetaceae</taxon>
        <taxon>Streptacidiphilus</taxon>
    </lineage>
</organism>
<dbReference type="HAMAP" id="MF_00454">
    <property type="entry name" value="FluC"/>
    <property type="match status" value="1"/>
</dbReference>
<evidence type="ECO:0000313" key="2">
    <source>
        <dbReference type="Proteomes" id="UP001592582"/>
    </source>
</evidence>
<proteinExistence type="inferred from homology"/>
<dbReference type="PANTHER" id="PTHR28259:SF1">
    <property type="entry name" value="FLUORIDE EXPORT PROTEIN 1-RELATED"/>
    <property type="match status" value="1"/>
</dbReference>
<dbReference type="Pfam" id="PF02537">
    <property type="entry name" value="CRCB"/>
    <property type="match status" value="1"/>
</dbReference>
<dbReference type="EMBL" id="JBHEZX010000005">
    <property type="protein sequence ID" value="MFC1410210.1"/>
    <property type="molecule type" value="Genomic_DNA"/>
</dbReference>
<comment type="caution">
    <text evidence="1">The sequence shown here is derived from an EMBL/GenBank/DDBJ whole genome shotgun (WGS) entry which is preliminary data.</text>
</comment>
<protein>
    <submittedName>
        <fullName evidence="1">Fluoride efflux transporter CrcB</fullName>
    </submittedName>
</protein>
<keyword evidence="2" id="KW-1185">Reference proteome</keyword>
<name>A0ABV6V919_9ACTN</name>
<dbReference type="Proteomes" id="UP001592582">
    <property type="component" value="Unassembled WGS sequence"/>
</dbReference>
<dbReference type="NCBIfam" id="TIGR00494">
    <property type="entry name" value="crcB"/>
    <property type="match status" value="1"/>
</dbReference>